<keyword evidence="1 2" id="KW-0808">Transferase</keyword>
<dbReference type="PROSITE" id="PS00379">
    <property type="entry name" value="CDP_ALCOHOL_P_TRANSF"/>
    <property type="match status" value="1"/>
</dbReference>
<feature type="transmembrane region" description="Helical" evidence="3">
    <location>
        <begin position="147"/>
        <end position="167"/>
    </location>
</feature>
<reference evidence="5" key="1">
    <citation type="submission" date="2015-10" db="EMBL/GenBank/DDBJ databases">
        <title>Complete Genome Sequence of Aeromonas schubertii strain WL1483.</title>
        <authorList>
            <person name="Liu L."/>
        </authorList>
    </citation>
    <scope>NUCLEOTIDE SEQUENCE [LARGE SCALE GENOMIC DNA]</scope>
    <source>
        <strain evidence="5">WL1483</strain>
    </source>
</reference>
<feature type="transmembrane region" description="Helical" evidence="3">
    <location>
        <begin position="38"/>
        <end position="60"/>
    </location>
</feature>
<feature type="transmembrane region" description="Helical" evidence="3">
    <location>
        <begin position="81"/>
        <end position="103"/>
    </location>
</feature>
<accession>A0A0S2SL45</accession>
<evidence type="ECO:0000256" key="3">
    <source>
        <dbReference type="SAM" id="Phobius"/>
    </source>
</evidence>
<dbReference type="PATRIC" id="fig|652.5.peg.2851"/>
<protein>
    <submittedName>
        <fullName evidence="4">Phosphatidylglycerophosphate synthase</fullName>
    </submittedName>
</protein>
<evidence type="ECO:0000256" key="1">
    <source>
        <dbReference type="ARBA" id="ARBA00022679"/>
    </source>
</evidence>
<proteinExistence type="inferred from homology"/>
<organism evidence="4 5">
    <name type="scientific">Aeromonas schubertii</name>
    <dbReference type="NCBI Taxonomy" id="652"/>
    <lineage>
        <taxon>Bacteria</taxon>
        <taxon>Pseudomonadati</taxon>
        <taxon>Pseudomonadota</taxon>
        <taxon>Gammaproteobacteria</taxon>
        <taxon>Aeromonadales</taxon>
        <taxon>Aeromonadaceae</taxon>
        <taxon>Aeromonas</taxon>
    </lineage>
</organism>
<dbReference type="EMBL" id="CP013067">
    <property type="protein sequence ID" value="ALP42465.1"/>
    <property type="molecule type" value="Genomic_DNA"/>
</dbReference>
<evidence type="ECO:0000313" key="5">
    <source>
        <dbReference type="Proteomes" id="UP000058114"/>
    </source>
</evidence>
<keyword evidence="3" id="KW-0472">Membrane</keyword>
<dbReference type="InterPro" id="IPR043130">
    <property type="entry name" value="CDP-OH_PTrfase_TM_dom"/>
</dbReference>
<dbReference type="GO" id="GO:0016780">
    <property type="term" value="F:phosphotransferase activity, for other substituted phosphate groups"/>
    <property type="evidence" value="ECO:0007669"/>
    <property type="project" value="InterPro"/>
</dbReference>
<dbReference type="Proteomes" id="UP000058114">
    <property type="component" value="Chromosome"/>
</dbReference>
<name>A0A0S2SL45_9GAMM</name>
<dbReference type="InterPro" id="IPR048254">
    <property type="entry name" value="CDP_ALCOHOL_P_TRANSF_CS"/>
</dbReference>
<dbReference type="Pfam" id="PF01066">
    <property type="entry name" value="CDP-OH_P_transf"/>
    <property type="match status" value="1"/>
</dbReference>
<dbReference type="GO" id="GO:0016020">
    <property type="term" value="C:membrane"/>
    <property type="evidence" value="ECO:0007669"/>
    <property type="project" value="InterPro"/>
</dbReference>
<evidence type="ECO:0000256" key="2">
    <source>
        <dbReference type="RuleBase" id="RU003750"/>
    </source>
</evidence>
<reference evidence="4 5" key="2">
    <citation type="journal article" date="2016" name="Genome Announc.">
        <title>Complete Genome Sequence of the Highly Virulent Aeromonas schubertii Strain WL1483, Isolated from Diseased Snakehead Fish (Channa argus) in China.</title>
        <authorList>
            <person name="Liu L."/>
            <person name="Li N."/>
            <person name="Zhang D."/>
            <person name="Fu X."/>
            <person name="Shi C."/>
            <person name="Lin Q."/>
            <person name="Hao G."/>
        </authorList>
    </citation>
    <scope>NUCLEOTIDE SEQUENCE [LARGE SCALE GENOMIC DNA]</scope>
    <source>
        <strain evidence="4 5">WL1483</strain>
    </source>
</reference>
<dbReference type="KEGG" id="asr:WL1483_3046"/>
<feature type="transmembrane region" description="Helical" evidence="3">
    <location>
        <begin position="173"/>
        <end position="195"/>
    </location>
</feature>
<dbReference type="GO" id="GO:0008654">
    <property type="term" value="P:phospholipid biosynthetic process"/>
    <property type="evidence" value="ECO:0007669"/>
    <property type="project" value="InterPro"/>
</dbReference>
<gene>
    <name evidence="4" type="primary">ynjF</name>
    <name evidence="4" type="ORF">WL1483_3046</name>
</gene>
<dbReference type="Gene3D" id="1.20.120.1760">
    <property type="match status" value="1"/>
</dbReference>
<dbReference type="InterPro" id="IPR000462">
    <property type="entry name" value="CDP-OH_P_trans"/>
</dbReference>
<keyword evidence="3" id="KW-1133">Transmembrane helix</keyword>
<dbReference type="AlphaFoldDB" id="A0A0S2SL45"/>
<keyword evidence="3" id="KW-0812">Transmembrane</keyword>
<dbReference type="RefSeq" id="WP_060586829.1">
    <property type="nucleotide sequence ID" value="NZ_CP013067.1"/>
</dbReference>
<feature type="transmembrane region" description="Helical" evidence="3">
    <location>
        <begin position="109"/>
        <end position="135"/>
    </location>
</feature>
<evidence type="ECO:0000313" key="4">
    <source>
        <dbReference type="EMBL" id="ALP42465.1"/>
    </source>
</evidence>
<sequence length="211" mass="22690">MLDRYLAPLTRRPLAALASPLARRGVRADTVTLTAFAIGLLAVPLLALNLYPLALAAILLNRLGDGLDGALARYQGITDSGGFLDITCDFIFYAAVVLGFALANPNANALPAAFLLFCFMGTGSSFLAFAVMAGKRGIESPVYRHKSLYYMGGITEGSETLLFFILLCLWPHAFAPLAWGFGALCLLTALTRILGGVDTLRRLERSVRDKM</sequence>
<comment type="similarity">
    <text evidence="2">Belongs to the CDP-alcohol phosphatidyltransferase class-I family.</text>
</comment>